<name>A0A5B8FQH2_9RHOB</name>
<keyword evidence="6" id="KW-1185">Reference proteome</keyword>
<evidence type="ECO:0000259" key="4">
    <source>
        <dbReference type="PROSITE" id="PS51352"/>
    </source>
</evidence>
<feature type="chain" id="PRO_5023062762" evidence="3">
    <location>
        <begin position="27"/>
        <end position="217"/>
    </location>
</feature>
<dbReference type="InterPro" id="IPR036249">
    <property type="entry name" value="Thioredoxin-like_sf"/>
</dbReference>
<dbReference type="PROSITE" id="PS51352">
    <property type="entry name" value="THIOREDOXIN_2"/>
    <property type="match status" value="1"/>
</dbReference>
<comment type="function">
    <text evidence="1">May be required for disulfide bond formation in some proteins.</text>
</comment>
<dbReference type="AlphaFoldDB" id="A0A5B8FQH2"/>
<dbReference type="PANTHER" id="PTHR13887:SF56">
    <property type="entry name" value="THIOREDOXIN-LIKE REDUCTASE RV2466C"/>
    <property type="match status" value="1"/>
</dbReference>
<sequence length="217" mass="24082">MTDIARRRLLALAAMAPFAGALPAFAQSQSTPEAEPAAPGAQDKRLMEMTMGSADAPVEMIEYASLTCPHCAHFHEEVLPKLKADYIDTGKVRLVFREVYFDRFGLWATMVARCGGPLRYFGIVGEMYRTQREWTQGADDAAIAANLRKIGKVSGLTDEEMNACMGDQDFANALVERYRKQASEDGIDATPTFIINGEKVSNRSYEEFRKILDEKLG</sequence>
<dbReference type="PANTHER" id="PTHR13887">
    <property type="entry name" value="GLUTATHIONE S-TRANSFERASE KAPPA"/>
    <property type="match status" value="1"/>
</dbReference>
<dbReference type="EMBL" id="CP040818">
    <property type="protein sequence ID" value="QDL90896.1"/>
    <property type="molecule type" value="Genomic_DNA"/>
</dbReference>
<gene>
    <name evidence="5" type="ORF">FDP22_03295</name>
</gene>
<accession>A0A5B8FQH2</accession>
<dbReference type="Pfam" id="PF13462">
    <property type="entry name" value="Thioredoxin_4"/>
    <property type="match status" value="1"/>
</dbReference>
<dbReference type="OrthoDB" id="8478320at2"/>
<evidence type="ECO:0000313" key="6">
    <source>
        <dbReference type="Proteomes" id="UP000305888"/>
    </source>
</evidence>
<protein>
    <submittedName>
        <fullName evidence="5">DsbA family protein</fullName>
    </submittedName>
</protein>
<evidence type="ECO:0000256" key="2">
    <source>
        <dbReference type="ARBA" id="ARBA00005791"/>
    </source>
</evidence>
<organism evidence="5 6">
    <name type="scientific">Paroceanicella profunda</name>
    <dbReference type="NCBI Taxonomy" id="2579971"/>
    <lineage>
        <taxon>Bacteria</taxon>
        <taxon>Pseudomonadati</taxon>
        <taxon>Pseudomonadota</taxon>
        <taxon>Alphaproteobacteria</taxon>
        <taxon>Rhodobacterales</taxon>
        <taxon>Paracoccaceae</taxon>
        <taxon>Paroceanicella</taxon>
    </lineage>
</organism>
<dbReference type="SUPFAM" id="SSF52833">
    <property type="entry name" value="Thioredoxin-like"/>
    <property type="match status" value="1"/>
</dbReference>
<comment type="similarity">
    <text evidence="2">Belongs to the thioredoxin family. DsbA subfamily.</text>
</comment>
<reference evidence="5 6" key="1">
    <citation type="submission" date="2019-06" db="EMBL/GenBank/DDBJ databases">
        <title>Genome sequence of Rhodobacteraceae bacterium D4M1.</title>
        <authorList>
            <person name="Cao J."/>
        </authorList>
    </citation>
    <scope>NUCLEOTIDE SEQUENCE [LARGE SCALE GENOMIC DNA]</scope>
    <source>
        <strain evidence="5 6">D4M1</strain>
    </source>
</reference>
<dbReference type="InterPro" id="IPR012336">
    <property type="entry name" value="Thioredoxin-like_fold"/>
</dbReference>
<dbReference type="Gene3D" id="3.40.30.10">
    <property type="entry name" value="Glutaredoxin"/>
    <property type="match status" value="1"/>
</dbReference>
<keyword evidence="3" id="KW-0732">Signal</keyword>
<evidence type="ECO:0000313" key="5">
    <source>
        <dbReference type="EMBL" id="QDL90896.1"/>
    </source>
</evidence>
<feature type="signal peptide" evidence="3">
    <location>
        <begin position="1"/>
        <end position="26"/>
    </location>
</feature>
<dbReference type="PROSITE" id="PS51318">
    <property type="entry name" value="TAT"/>
    <property type="match status" value="1"/>
</dbReference>
<feature type="domain" description="Thioredoxin" evidence="4">
    <location>
        <begin position="16"/>
        <end position="217"/>
    </location>
</feature>
<dbReference type="InterPro" id="IPR013766">
    <property type="entry name" value="Thioredoxin_domain"/>
</dbReference>
<evidence type="ECO:0000256" key="3">
    <source>
        <dbReference type="SAM" id="SignalP"/>
    </source>
</evidence>
<proteinExistence type="inferred from homology"/>
<evidence type="ECO:0000256" key="1">
    <source>
        <dbReference type="ARBA" id="ARBA00003565"/>
    </source>
</evidence>
<dbReference type="KEGG" id="ppru:FDP22_03295"/>
<dbReference type="InterPro" id="IPR006311">
    <property type="entry name" value="TAT_signal"/>
</dbReference>
<dbReference type="RefSeq" id="WP_138577543.1">
    <property type="nucleotide sequence ID" value="NZ_CP040818.1"/>
</dbReference>
<dbReference type="Proteomes" id="UP000305888">
    <property type="component" value="Chromosome"/>
</dbReference>